<feature type="non-terminal residue" evidence="1">
    <location>
        <position position="1"/>
    </location>
</feature>
<keyword evidence="2" id="KW-1185">Reference proteome</keyword>
<organism evidence="1 2">
    <name type="scientific">Symbiodinium natans</name>
    <dbReference type="NCBI Taxonomy" id="878477"/>
    <lineage>
        <taxon>Eukaryota</taxon>
        <taxon>Sar</taxon>
        <taxon>Alveolata</taxon>
        <taxon>Dinophyceae</taxon>
        <taxon>Suessiales</taxon>
        <taxon>Symbiodiniaceae</taxon>
        <taxon>Symbiodinium</taxon>
    </lineage>
</organism>
<accession>A0A812RSE7</accession>
<proteinExistence type="predicted"/>
<dbReference type="Proteomes" id="UP000604046">
    <property type="component" value="Unassembled WGS sequence"/>
</dbReference>
<dbReference type="OrthoDB" id="1319at2759"/>
<evidence type="ECO:0000313" key="2">
    <source>
        <dbReference type="Proteomes" id="UP000604046"/>
    </source>
</evidence>
<name>A0A812RSE7_9DINO</name>
<comment type="caution">
    <text evidence="1">The sequence shown here is derived from an EMBL/GenBank/DDBJ whole genome shotgun (WGS) entry which is preliminary data.</text>
</comment>
<reference evidence="1" key="1">
    <citation type="submission" date="2021-02" db="EMBL/GenBank/DDBJ databases">
        <authorList>
            <person name="Dougan E. K."/>
            <person name="Rhodes N."/>
            <person name="Thang M."/>
            <person name="Chan C."/>
        </authorList>
    </citation>
    <scope>NUCLEOTIDE SEQUENCE</scope>
</reference>
<dbReference type="EMBL" id="CAJNDS010002360">
    <property type="protein sequence ID" value="CAE7448698.1"/>
    <property type="molecule type" value="Genomic_DNA"/>
</dbReference>
<sequence length="77" mass="8671">MKGYGDTEDRVALPGGNGLLDLRKSSLEELQLARIYTRNRTEVALAQGYLSEEDDSDADELDGKLYTEKYYHDNGNL</sequence>
<dbReference type="AlphaFoldDB" id="A0A812RSE7"/>
<evidence type="ECO:0000313" key="1">
    <source>
        <dbReference type="EMBL" id="CAE7448698.1"/>
    </source>
</evidence>
<protein>
    <submittedName>
        <fullName evidence="1">Uncharacterized protein</fullName>
    </submittedName>
</protein>
<gene>
    <name evidence="1" type="ORF">SNAT2548_LOCUS24502</name>
</gene>